<reference evidence="3 4" key="1">
    <citation type="submission" date="2019-08" db="EMBL/GenBank/DDBJ databases">
        <title>Draft genome sequence of Ulvibacter marinus type strain NBRC 109484.</title>
        <authorList>
            <person name="Kawano K."/>
            <person name="Ushijima N."/>
            <person name="Kihara M."/>
            <person name="Itoh H."/>
        </authorList>
    </citation>
    <scope>NUCLEOTIDE SEQUENCE [LARGE SCALE GENOMIC DNA]</scope>
    <source>
        <strain evidence="3 4">NBRC 109484</strain>
    </source>
</reference>
<keyword evidence="4" id="KW-1185">Reference proteome</keyword>
<feature type="domain" description="Cell division protein FtsQ/DivIB C-terminal" evidence="2">
    <location>
        <begin position="118"/>
        <end position="228"/>
    </location>
</feature>
<evidence type="ECO:0000256" key="1">
    <source>
        <dbReference type="SAM" id="Phobius"/>
    </source>
</evidence>
<evidence type="ECO:0000313" key="4">
    <source>
        <dbReference type="Proteomes" id="UP000326509"/>
    </source>
</evidence>
<feature type="transmembrane region" description="Helical" evidence="1">
    <location>
        <begin position="6"/>
        <end position="23"/>
    </location>
</feature>
<dbReference type="Proteomes" id="UP000326509">
    <property type="component" value="Unassembled WGS sequence"/>
</dbReference>
<keyword evidence="1" id="KW-0472">Membrane</keyword>
<name>A0A5J4J055_9FLAO</name>
<evidence type="ECO:0000313" key="3">
    <source>
        <dbReference type="EMBL" id="GER60694.1"/>
    </source>
</evidence>
<evidence type="ECO:0000259" key="2">
    <source>
        <dbReference type="Pfam" id="PF03799"/>
    </source>
</evidence>
<keyword evidence="1" id="KW-1133">Transmembrane helix</keyword>
<keyword evidence="3" id="KW-0131">Cell cycle</keyword>
<dbReference type="AlphaFoldDB" id="A0A5J4J055"/>
<dbReference type="EMBL" id="BKCG01000009">
    <property type="protein sequence ID" value="GER60694.1"/>
    <property type="molecule type" value="Genomic_DNA"/>
</dbReference>
<dbReference type="RefSeq" id="WP_151675124.1">
    <property type="nucleotide sequence ID" value="NZ_BKCG01000009.1"/>
</dbReference>
<dbReference type="InterPro" id="IPR005548">
    <property type="entry name" value="Cell_div_FtsQ/DivIB_C"/>
</dbReference>
<dbReference type="Pfam" id="PF03799">
    <property type="entry name" value="FtsQ_DivIB_C"/>
    <property type="match status" value="1"/>
</dbReference>
<comment type="caution">
    <text evidence="3">The sequence shown here is derived from an EMBL/GenBank/DDBJ whole genome shotgun (WGS) entry which is preliminary data.</text>
</comment>
<keyword evidence="3" id="KW-0132">Cell division</keyword>
<protein>
    <submittedName>
        <fullName evidence="3">Cell division protein FtsQ</fullName>
    </submittedName>
</protein>
<gene>
    <name evidence="3" type="primary">ftsQ</name>
    <name evidence="3" type="ORF">ULMA_28020</name>
</gene>
<accession>A0A5J4J055</accession>
<dbReference type="GO" id="GO:0051301">
    <property type="term" value="P:cell division"/>
    <property type="evidence" value="ECO:0007669"/>
    <property type="project" value="UniProtKB-KW"/>
</dbReference>
<dbReference type="OrthoDB" id="1466667at2"/>
<organism evidence="3 4">
    <name type="scientific">Patiriisocius marinus</name>
    <dbReference type="NCBI Taxonomy" id="1397112"/>
    <lineage>
        <taxon>Bacteria</taxon>
        <taxon>Pseudomonadati</taxon>
        <taxon>Bacteroidota</taxon>
        <taxon>Flavobacteriia</taxon>
        <taxon>Flavobacteriales</taxon>
        <taxon>Flavobacteriaceae</taxon>
        <taxon>Patiriisocius</taxon>
    </lineage>
</organism>
<keyword evidence="1" id="KW-0812">Transmembrane</keyword>
<sequence>MKVNWALLKFVLLTSLIVLLFGFTKKRNQERKLTKIDIEFLDQNAPFITRNSVNKMLIQNHDSVTSLSKETLVLKEMESRLLQNEMIRDANVFVTVDGQLGAKIEQRNPIARVSASPDYYIDEDGEKMPLSSVYTARVPLVTGNVTKIQSQLTHLVQNIRADEFMNKSVVGIDVANEEMVLLRMRKHNYKVLFGDTNAIDLKFQNYKAFYQKAKQDKTLEDYKTVDLRFGSQVVATKK</sequence>
<proteinExistence type="predicted"/>